<dbReference type="EMBL" id="JBHLXE010000058">
    <property type="protein sequence ID" value="MFC0179550.1"/>
    <property type="molecule type" value="Genomic_DNA"/>
</dbReference>
<evidence type="ECO:0000313" key="9">
    <source>
        <dbReference type="EMBL" id="MFC0179550.1"/>
    </source>
</evidence>
<dbReference type="InterPro" id="IPR014729">
    <property type="entry name" value="Rossmann-like_a/b/a_fold"/>
</dbReference>
<proteinExistence type="inferred from homology"/>
<evidence type="ECO:0000256" key="3">
    <source>
        <dbReference type="ARBA" id="ARBA00022598"/>
    </source>
</evidence>
<dbReference type="Gene3D" id="3.30.1300.10">
    <property type="entry name" value="Pantoate-beta-alanine ligase, C-terminal domain"/>
    <property type="match status" value="1"/>
</dbReference>
<evidence type="ECO:0000256" key="1">
    <source>
        <dbReference type="ARBA" id="ARBA00004990"/>
    </source>
</evidence>
<feature type="binding site" evidence="8">
    <location>
        <begin position="188"/>
        <end position="191"/>
    </location>
    <ligand>
        <name>ATP</name>
        <dbReference type="ChEBI" id="CHEBI:30616"/>
    </ligand>
</feature>
<feature type="binding site" evidence="8">
    <location>
        <begin position="30"/>
        <end position="37"/>
    </location>
    <ligand>
        <name>ATP</name>
        <dbReference type="ChEBI" id="CHEBI:30616"/>
    </ligand>
</feature>
<comment type="pathway">
    <text evidence="1 8">Cofactor biosynthesis; (R)-pantothenate biosynthesis; (R)-pantothenate from (R)-pantoate and beta-alanine: step 1/1.</text>
</comment>
<feature type="binding site" evidence="8">
    <location>
        <position position="157"/>
    </location>
    <ligand>
        <name>(R)-pantoate</name>
        <dbReference type="ChEBI" id="CHEBI:15980"/>
    </ligand>
</feature>
<dbReference type="PANTHER" id="PTHR21299:SF1">
    <property type="entry name" value="PANTOATE--BETA-ALANINE LIGASE"/>
    <property type="match status" value="1"/>
</dbReference>
<gene>
    <name evidence="8 9" type="primary">panC</name>
    <name evidence="9" type="ORF">ACFFIT_05510</name>
</gene>
<dbReference type="HAMAP" id="MF_00158">
    <property type="entry name" value="PanC"/>
    <property type="match status" value="1"/>
</dbReference>
<feature type="binding site" evidence="8">
    <location>
        <position position="61"/>
    </location>
    <ligand>
        <name>beta-alanine</name>
        <dbReference type="ChEBI" id="CHEBI:57966"/>
    </ligand>
</feature>
<dbReference type="EC" id="6.3.2.1" evidence="8"/>
<accession>A0ABV6C9C5</accession>
<dbReference type="PANTHER" id="PTHR21299">
    <property type="entry name" value="CYTIDYLATE KINASE/PANTOATE-BETA-ALANINE LIGASE"/>
    <property type="match status" value="1"/>
</dbReference>
<evidence type="ECO:0000256" key="8">
    <source>
        <dbReference type="HAMAP-Rule" id="MF_00158"/>
    </source>
</evidence>
<protein>
    <recommendedName>
        <fullName evidence="8">Pantothenate synthetase</fullName>
        <shortName evidence="8">PS</shortName>
        <ecNumber evidence="8">6.3.2.1</ecNumber>
    </recommendedName>
    <alternativeName>
        <fullName evidence="8">Pantoate--beta-alanine ligase</fullName>
    </alternativeName>
    <alternativeName>
        <fullName evidence="8">Pantoate-activating enzyme</fullName>
    </alternativeName>
</protein>
<keyword evidence="5 8" id="KW-0547">Nucleotide-binding</keyword>
<name>A0ABV6C9C5_9GAMM</name>
<dbReference type="InterPro" id="IPR042176">
    <property type="entry name" value="Pantoate_ligase_C"/>
</dbReference>
<keyword evidence="3 8" id="KW-0436">Ligase</keyword>
<dbReference type="Proteomes" id="UP001589758">
    <property type="component" value="Unassembled WGS sequence"/>
</dbReference>
<feature type="active site" description="Proton donor" evidence="8">
    <location>
        <position position="37"/>
    </location>
</feature>
<evidence type="ECO:0000256" key="2">
    <source>
        <dbReference type="ARBA" id="ARBA00009256"/>
    </source>
</evidence>
<comment type="similarity">
    <text evidence="2 8">Belongs to the pantothenate synthetase family.</text>
</comment>
<evidence type="ECO:0000256" key="4">
    <source>
        <dbReference type="ARBA" id="ARBA00022655"/>
    </source>
</evidence>
<evidence type="ECO:0000256" key="5">
    <source>
        <dbReference type="ARBA" id="ARBA00022741"/>
    </source>
</evidence>
<feature type="binding site" evidence="8">
    <location>
        <position position="180"/>
    </location>
    <ligand>
        <name>ATP</name>
        <dbReference type="ChEBI" id="CHEBI:30616"/>
    </ligand>
</feature>
<keyword evidence="4 8" id="KW-0566">Pantothenate biosynthesis</keyword>
<reference evidence="9 10" key="1">
    <citation type="submission" date="2024-09" db="EMBL/GenBank/DDBJ databases">
        <authorList>
            <person name="Sun Q."/>
            <person name="Mori K."/>
        </authorList>
    </citation>
    <scope>NUCLEOTIDE SEQUENCE [LARGE SCALE GENOMIC DNA]</scope>
    <source>
        <strain evidence="9 10">CCM 8545</strain>
    </source>
</reference>
<dbReference type="RefSeq" id="WP_385876655.1">
    <property type="nucleotide sequence ID" value="NZ_JBHLXE010000058.1"/>
</dbReference>
<evidence type="ECO:0000256" key="6">
    <source>
        <dbReference type="ARBA" id="ARBA00022840"/>
    </source>
</evidence>
<dbReference type="NCBIfam" id="TIGR00018">
    <property type="entry name" value="panC"/>
    <property type="match status" value="1"/>
</dbReference>
<keyword evidence="8" id="KW-0963">Cytoplasm</keyword>
<comment type="function">
    <text evidence="8">Catalyzes the condensation of pantoate with beta-alanine in an ATP-dependent reaction via a pantoyl-adenylate intermediate.</text>
</comment>
<comment type="miscellaneous">
    <text evidence="8">The reaction proceeds by a bi uni uni bi ping pong mechanism.</text>
</comment>
<dbReference type="Gene3D" id="3.40.50.620">
    <property type="entry name" value="HUPs"/>
    <property type="match status" value="1"/>
</dbReference>
<comment type="caution">
    <text evidence="9">The sequence shown here is derived from an EMBL/GenBank/DDBJ whole genome shotgun (WGS) entry which is preliminary data.</text>
</comment>
<feature type="binding site" evidence="8">
    <location>
        <position position="61"/>
    </location>
    <ligand>
        <name>(R)-pantoate</name>
        <dbReference type="ChEBI" id="CHEBI:15980"/>
    </ligand>
</feature>
<dbReference type="SUPFAM" id="SSF52374">
    <property type="entry name" value="Nucleotidylyl transferase"/>
    <property type="match status" value="1"/>
</dbReference>
<sequence length="292" mass="32387">MKLVEKISTAQALVSLAKKENKKIALVPTMGHLHEGHLALIELAKQYADYLVVSIFVNPLQFNNPDDLVNYPRTLQQDCEKIANGPGADLVFAPTVFEMYPHDSLDSQTFIEVPKLSYVLEGANRPGHFRGVTTVVGKLFNIFQPDIACFGEKDFQQLAIIRKMVRDLSFQIEIKSLPTIRHEDGLALSSRNVLLSNEERAQAPFLAKIMGMIANEIKEGELFIPPILDKAKELLLQQGFIPDELFVCDADTLGDLTVHSKNAVILMAAVLGKARLIDNIIVALPSLSLDKE</sequence>
<comment type="subcellular location">
    <subcellularLocation>
        <location evidence="8">Cytoplasm</location>
    </subcellularLocation>
</comment>
<dbReference type="GO" id="GO:0004592">
    <property type="term" value="F:pantoate-beta-alanine ligase activity"/>
    <property type="evidence" value="ECO:0007669"/>
    <property type="project" value="UniProtKB-EC"/>
</dbReference>
<dbReference type="NCBIfam" id="TIGR00125">
    <property type="entry name" value="cyt_tran_rel"/>
    <property type="match status" value="1"/>
</dbReference>
<keyword evidence="10" id="KW-1185">Reference proteome</keyword>
<feature type="binding site" evidence="8">
    <location>
        <begin position="151"/>
        <end position="154"/>
    </location>
    <ligand>
        <name>ATP</name>
        <dbReference type="ChEBI" id="CHEBI:30616"/>
    </ligand>
</feature>
<organism evidence="9 10">
    <name type="scientific">Thorsellia kenyensis</name>
    <dbReference type="NCBI Taxonomy" id="1549888"/>
    <lineage>
        <taxon>Bacteria</taxon>
        <taxon>Pseudomonadati</taxon>
        <taxon>Pseudomonadota</taxon>
        <taxon>Gammaproteobacteria</taxon>
        <taxon>Enterobacterales</taxon>
        <taxon>Thorselliaceae</taxon>
        <taxon>Thorsellia</taxon>
    </lineage>
</organism>
<comment type="catalytic activity">
    <reaction evidence="7 8">
        <text>(R)-pantoate + beta-alanine + ATP = (R)-pantothenate + AMP + diphosphate + H(+)</text>
        <dbReference type="Rhea" id="RHEA:10912"/>
        <dbReference type="ChEBI" id="CHEBI:15378"/>
        <dbReference type="ChEBI" id="CHEBI:15980"/>
        <dbReference type="ChEBI" id="CHEBI:29032"/>
        <dbReference type="ChEBI" id="CHEBI:30616"/>
        <dbReference type="ChEBI" id="CHEBI:33019"/>
        <dbReference type="ChEBI" id="CHEBI:57966"/>
        <dbReference type="ChEBI" id="CHEBI:456215"/>
        <dbReference type="EC" id="6.3.2.1"/>
    </reaction>
</comment>
<evidence type="ECO:0000256" key="7">
    <source>
        <dbReference type="ARBA" id="ARBA00048258"/>
    </source>
</evidence>
<evidence type="ECO:0000313" key="10">
    <source>
        <dbReference type="Proteomes" id="UP001589758"/>
    </source>
</evidence>
<dbReference type="Pfam" id="PF02569">
    <property type="entry name" value="Pantoate_ligase"/>
    <property type="match status" value="1"/>
</dbReference>
<dbReference type="CDD" id="cd00560">
    <property type="entry name" value="PanC"/>
    <property type="match status" value="1"/>
</dbReference>
<dbReference type="InterPro" id="IPR004821">
    <property type="entry name" value="Cyt_trans-like"/>
</dbReference>
<dbReference type="InterPro" id="IPR003721">
    <property type="entry name" value="Pantoate_ligase"/>
</dbReference>
<comment type="subunit">
    <text evidence="8">Homodimer.</text>
</comment>
<keyword evidence="6 8" id="KW-0067">ATP-binding</keyword>